<name>C8VSE1_EMENI</name>
<proteinExistence type="predicted"/>
<dbReference type="HOGENOM" id="CLU_2979080_0_0_1"/>
<evidence type="ECO:0000313" key="1">
    <source>
        <dbReference type="EMBL" id="CBF89216.1"/>
    </source>
</evidence>
<gene>
    <name evidence="1" type="ORF">ANIA_11275</name>
</gene>
<accession>C8VSE1</accession>
<evidence type="ECO:0000313" key="2">
    <source>
        <dbReference type="Proteomes" id="UP000000560"/>
    </source>
</evidence>
<dbReference type="KEGG" id="ani:ANIA_11275"/>
<protein>
    <submittedName>
        <fullName evidence="1">Uncharacterized protein</fullName>
    </submittedName>
</protein>
<dbReference type="AlphaFoldDB" id="C8VSE1"/>
<dbReference type="Proteomes" id="UP000000560">
    <property type="component" value="Chromosome VIII"/>
</dbReference>
<dbReference type="EMBL" id="BN001308">
    <property type="protein sequence ID" value="CBF89216.1"/>
    <property type="molecule type" value="Genomic_DNA"/>
</dbReference>
<dbReference type="GeneID" id="74896885"/>
<dbReference type="InParanoid" id="C8VSE1"/>
<reference evidence="2" key="1">
    <citation type="journal article" date="2005" name="Nature">
        <title>Sequencing of Aspergillus nidulans and comparative analysis with A. fumigatus and A. oryzae.</title>
        <authorList>
            <person name="Galagan J.E."/>
            <person name="Calvo S.E."/>
            <person name="Cuomo C."/>
            <person name="Ma L.J."/>
            <person name="Wortman J.R."/>
            <person name="Batzoglou S."/>
            <person name="Lee S.I."/>
            <person name="Basturkmen M."/>
            <person name="Spevak C.C."/>
            <person name="Clutterbuck J."/>
            <person name="Kapitonov V."/>
            <person name="Jurka J."/>
            <person name="Scazzocchio C."/>
            <person name="Farman M."/>
            <person name="Butler J."/>
            <person name="Purcell S."/>
            <person name="Harris S."/>
            <person name="Braus G.H."/>
            <person name="Draht O."/>
            <person name="Busch S."/>
            <person name="D'Enfert C."/>
            <person name="Bouchier C."/>
            <person name="Goldman G.H."/>
            <person name="Bell-Pedersen D."/>
            <person name="Griffiths-Jones S."/>
            <person name="Doonan J.H."/>
            <person name="Yu J."/>
            <person name="Vienken K."/>
            <person name="Pain A."/>
            <person name="Freitag M."/>
            <person name="Selker E.U."/>
            <person name="Archer D.B."/>
            <person name="Penalva M.A."/>
            <person name="Oakley B.R."/>
            <person name="Momany M."/>
            <person name="Tanaka T."/>
            <person name="Kumagai T."/>
            <person name="Asai K."/>
            <person name="Machida M."/>
            <person name="Nierman W.C."/>
            <person name="Denning D.W."/>
            <person name="Caddick M."/>
            <person name="Hynes M."/>
            <person name="Paoletti M."/>
            <person name="Fischer R."/>
            <person name="Miller B."/>
            <person name="Dyer P."/>
            <person name="Sachs M.S."/>
            <person name="Osmani S.A."/>
            <person name="Birren B.W."/>
        </authorList>
    </citation>
    <scope>NUCLEOTIDE SEQUENCE [LARGE SCALE GENOMIC DNA]</scope>
    <source>
        <strain evidence="2">FGSC A4 / ATCC 38163 / CBS 112.46 / NRRL 194 / M139</strain>
    </source>
</reference>
<keyword evidence="2" id="KW-1185">Reference proteome</keyword>
<dbReference type="RefSeq" id="XP_050469190.1">
    <property type="nucleotide sequence ID" value="XM_050613367.1"/>
</dbReference>
<organism evidence="1 2">
    <name type="scientific">Emericella nidulans (strain FGSC A4 / ATCC 38163 / CBS 112.46 / NRRL 194 / M139)</name>
    <name type="common">Aspergillus nidulans</name>
    <dbReference type="NCBI Taxonomy" id="227321"/>
    <lineage>
        <taxon>Eukaryota</taxon>
        <taxon>Fungi</taxon>
        <taxon>Dikarya</taxon>
        <taxon>Ascomycota</taxon>
        <taxon>Pezizomycotina</taxon>
        <taxon>Eurotiomycetes</taxon>
        <taxon>Eurotiomycetidae</taxon>
        <taxon>Eurotiales</taxon>
        <taxon>Aspergillaceae</taxon>
        <taxon>Aspergillus</taxon>
        <taxon>Aspergillus subgen. Nidulantes</taxon>
    </lineage>
</organism>
<reference evidence="2" key="2">
    <citation type="journal article" date="2009" name="Fungal Genet. Biol.">
        <title>The 2008 update of the Aspergillus nidulans genome annotation: a community effort.</title>
        <authorList>
            <person name="Wortman J.R."/>
            <person name="Gilsenan J.M."/>
            <person name="Joardar V."/>
            <person name="Deegan J."/>
            <person name="Clutterbuck J."/>
            <person name="Andersen M.R."/>
            <person name="Archer D."/>
            <person name="Bencina M."/>
            <person name="Braus G."/>
            <person name="Coutinho P."/>
            <person name="von Dohren H."/>
            <person name="Doonan J."/>
            <person name="Driessen A.J."/>
            <person name="Durek P."/>
            <person name="Espeso E."/>
            <person name="Fekete E."/>
            <person name="Flipphi M."/>
            <person name="Estrada C.G."/>
            <person name="Geysens S."/>
            <person name="Goldman G."/>
            <person name="de Groot P.W."/>
            <person name="Hansen K."/>
            <person name="Harris S.D."/>
            <person name="Heinekamp T."/>
            <person name="Helmstaedt K."/>
            <person name="Henrissat B."/>
            <person name="Hofmann G."/>
            <person name="Homan T."/>
            <person name="Horio T."/>
            <person name="Horiuchi H."/>
            <person name="James S."/>
            <person name="Jones M."/>
            <person name="Karaffa L."/>
            <person name="Karanyi Z."/>
            <person name="Kato M."/>
            <person name="Keller N."/>
            <person name="Kelly D.E."/>
            <person name="Kiel J.A."/>
            <person name="Kim J.M."/>
            <person name="van der Klei I.J."/>
            <person name="Klis F.M."/>
            <person name="Kovalchuk A."/>
            <person name="Krasevec N."/>
            <person name="Kubicek C.P."/>
            <person name="Liu B."/>
            <person name="Maccabe A."/>
            <person name="Meyer V."/>
            <person name="Mirabito P."/>
            <person name="Miskei M."/>
            <person name="Mos M."/>
            <person name="Mullins J."/>
            <person name="Nelson D.R."/>
            <person name="Nielsen J."/>
            <person name="Oakley B.R."/>
            <person name="Osmani S.A."/>
            <person name="Pakula T."/>
            <person name="Paszewski A."/>
            <person name="Paulsen I."/>
            <person name="Pilsyk S."/>
            <person name="Pocsi I."/>
            <person name="Punt P.J."/>
            <person name="Ram A.F."/>
            <person name="Ren Q."/>
            <person name="Robellet X."/>
            <person name="Robson G."/>
            <person name="Seiboth B."/>
            <person name="van Solingen P."/>
            <person name="Specht T."/>
            <person name="Sun J."/>
            <person name="Taheri-Talesh N."/>
            <person name="Takeshita N."/>
            <person name="Ussery D."/>
            <person name="vanKuyk P.A."/>
            <person name="Visser H."/>
            <person name="van de Vondervoort P.J."/>
            <person name="de Vries R.P."/>
            <person name="Walton J."/>
            <person name="Xiang X."/>
            <person name="Xiong Y."/>
            <person name="Zeng A.P."/>
            <person name="Brandt B.W."/>
            <person name="Cornell M.J."/>
            <person name="van den Hondel C.A."/>
            <person name="Visser J."/>
            <person name="Oliver S.G."/>
            <person name="Turner G."/>
        </authorList>
    </citation>
    <scope>GENOME REANNOTATION</scope>
    <source>
        <strain evidence="2">FGSC A4 / ATCC 38163 / CBS 112.46 / NRRL 194 / M139</strain>
    </source>
</reference>
<sequence>MGPGATAMEPSADTLDGYSMEGMMVANSSCYPIRTDCLTALTTIDLQAFWYNQIPFIL</sequence>